<accession>A0AAW8CUQ4</accession>
<dbReference type="Proteomes" id="UP001242045">
    <property type="component" value="Unassembled WGS sequence"/>
</dbReference>
<protein>
    <recommendedName>
        <fullName evidence="3">DUF2946 domain-containing protein</fullName>
    </recommendedName>
</protein>
<evidence type="ECO:0000313" key="1">
    <source>
        <dbReference type="EMBL" id="MDP9892667.1"/>
    </source>
</evidence>
<organism evidence="1 2">
    <name type="scientific">Variovorax boronicumulans</name>
    <dbReference type="NCBI Taxonomy" id="436515"/>
    <lineage>
        <taxon>Bacteria</taxon>
        <taxon>Pseudomonadati</taxon>
        <taxon>Pseudomonadota</taxon>
        <taxon>Betaproteobacteria</taxon>
        <taxon>Burkholderiales</taxon>
        <taxon>Comamonadaceae</taxon>
        <taxon>Variovorax</taxon>
    </lineage>
</organism>
<dbReference type="AlphaFoldDB" id="A0AAW8CUQ4"/>
<dbReference type="InterPro" id="IPR021333">
    <property type="entry name" value="DUF2946"/>
</dbReference>
<name>A0AAW8CUQ4_9BURK</name>
<proteinExistence type="predicted"/>
<evidence type="ECO:0008006" key="3">
    <source>
        <dbReference type="Google" id="ProtNLM"/>
    </source>
</evidence>
<dbReference type="RefSeq" id="WP_307684497.1">
    <property type="nucleotide sequence ID" value="NZ_JAUSRD010000003.1"/>
</dbReference>
<evidence type="ECO:0000313" key="2">
    <source>
        <dbReference type="Proteomes" id="UP001242045"/>
    </source>
</evidence>
<sequence length="133" mass="13292">MPTPFHAAPNRHAAHAVLRRPGVPLIRWALLWLALSLGAAIASPMVHPVSMELVCSASGSVKAIVHTDDGAHELGTGHLDCPLCVLGGAPPAAPGVSLPAVVPAVHAAASVAHTHIAAITAAPPPARGPPALC</sequence>
<dbReference type="EMBL" id="JAUSRD010000003">
    <property type="protein sequence ID" value="MDP9892667.1"/>
    <property type="molecule type" value="Genomic_DNA"/>
</dbReference>
<gene>
    <name evidence="1" type="ORF">J2W31_001772</name>
</gene>
<dbReference type="Pfam" id="PF11162">
    <property type="entry name" value="DUF2946"/>
    <property type="match status" value="1"/>
</dbReference>
<reference evidence="1" key="1">
    <citation type="submission" date="2023-07" db="EMBL/GenBank/DDBJ databases">
        <title>Sorghum-associated microbial communities from plants grown in Nebraska, USA.</title>
        <authorList>
            <person name="Schachtman D."/>
        </authorList>
    </citation>
    <scope>NUCLEOTIDE SEQUENCE</scope>
    <source>
        <strain evidence="1">DS3754</strain>
    </source>
</reference>
<comment type="caution">
    <text evidence="1">The sequence shown here is derived from an EMBL/GenBank/DDBJ whole genome shotgun (WGS) entry which is preliminary data.</text>
</comment>